<sequence>MQCNDRGGKVPHVNPPPPRITRALLSAAGRPTALDTVSKPKVLIDIEGSSLINHVLRQLHAGGILHVVLVISRHSAATILEVELFCECHPNLQVNIVDLTSEYKGFYAHSLLAAFGHCFQEGESGVLLATADHIFDETLVRDMCHAPLEAETQLCVLVDFATCQFQGLPPTTVGVRCSGSRVEDLSQALGRQIVRGAPRSADLGIEAGLFACTRTIFDRLAAICERCEYFTLSDAMHSMVEEGLVAWRQTDGRRWIAVETIAELASTRSTSVMRSCGSPASTPSMSPSTPGNCRELMPSFFIGGS</sequence>
<dbReference type="InterPro" id="IPR025877">
    <property type="entry name" value="MobA-like_NTP_Trfase"/>
</dbReference>
<dbReference type="Pfam" id="PF12804">
    <property type="entry name" value="NTP_transf_3"/>
    <property type="match status" value="1"/>
</dbReference>
<dbReference type="InterPro" id="IPR029044">
    <property type="entry name" value="Nucleotide-diphossugar_trans"/>
</dbReference>
<organism evidence="5">
    <name type="scientific">Noctiluca scintillans</name>
    <name type="common">Sea sparkle</name>
    <name type="synonym">Red tide dinoflagellate</name>
    <dbReference type="NCBI Taxonomy" id="2966"/>
    <lineage>
        <taxon>Eukaryota</taxon>
        <taxon>Sar</taxon>
        <taxon>Alveolata</taxon>
        <taxon>Dinophyceae</taxon>
        <taxon>Noctilucales</taxon>
        <taxon>Noctilucaceae</taxon>
        <taxon>Noctiluca</taxon>
    </lineage>
</organism>
<feature type="domain" description="MobA-like NTP transferase" evidence="4">
    <location>
        <begin position="27"/>
        <end position="159"/>
    </location>
</feature>
<evidence type="ECO:0000256" key="3">
    <source>
        <dbReference type="SAM" id="MobiDB-lite"/>
    </source>
</evidence>
<dbReference type="InterPro" id="IPR050065">
    <property type="entry name" value="GlmU-like"/>
</dbReference>
<feature type="region of interest" description="Disordered" evidence="3">
    <location>
        <begin position="273"/>
        <end position="293"/>
    </location>
</feature>
<evidence type="ECO:0000313" key="5">
    <source>
        <dbReference type="EMBL" id="CAD8865155.1"/>
    </source>
</evidence>
<keyword evidence="2" id="KW-0548">Nucleotidyltransferase</keyword>
<dbReference type="GO" id="GO:0016779">
    <property type="term" value="F:nucleotidyltransferase activity"/>
    <property type="evidence" value="ECO:0007669"/>
    <property type="project" value="UniProtKB-KW"/>
</dbReference>
<evidence type="ECO:0000259" key="4">
    <source>
        <dbReference type="Pfam" id="PF12804"/>
    </source>
</evidence>
<accession>A0A7S1AUK2</accession>
<gene>
    <name evidence="5" type="ORF">NSCI0253_LOCUS39510</name>
</gene>
<keyword evidence="1" id="KW-0808">Transferase</keyword>
<name>A0A7S1AUK2_NOCSC</name>
<evidence type="ECO:0000256" key="1">
    <source>
        <dbReference type="ARBA" id="ARBA00022679"/>
    </source>
</evidence>
<dbReference type="PANTHER" id="PTHR43584">
    <property type="entry name" value="NUCLEOTIDYL TRANSFERASE"/>
    <property type="match status" value="1"/>
</dbReference>
<reference evidence="5" key="1">
    <citation type="submission" date="2021-01" db="EMBL/GenBank/DDBJ databases">
        <authorList>
            <person name="Corre E."/>
            <person name="Pelletier E."/>
            <person name="Niang G."/>
            <person name="Scheremetjew M."/>
            <person name="Finn R."/>
            <person name="Kale V."/>
            <person name="Holt S."/>
            <person name="Cochrane G."/>
            <person name="Meng A."/>
            <person name="Brown T."/>
            <person name="Cohen L."/>
        </authorList>
    </citation>
    <scope>NUCLEOTIDE SEQUENCE</scope>
</reference>
<evidence type="ECO:0000256" key="2">
    <source>
        <dbReference type="ARBA" id="ARBA00022695"/>
    </source>
</evidence>
<proteinExistence type="predicted"/>
<feature type="compositionally biased region" description="Low complexity" evidence="3">
    <location>
        <begin position="278"/>
        <end position="290"/>
    </location>
</feature>
<dbReference type="PANTHER" id="PTHR43584:SF8">
    <property type="entry name" value="N-ACETYLMURAMATE ALPHA-1-PHOSPHATE URIDYLYLTRANSFERASE"/>
    <property type="match status" value="1"/>
</dbReference>
<dbReference type="EMBL" id="HBFQ01055657">
    <property type="protein sequence ID" value="CAD8865155.1"/>
    <property type="molecule type" value="Transcribed_RNA"/>
</dbReference>
<dbReference type="Gene3D" id="3.90.550.10">
    <property type="entry name" value="Spore Coat Polysaccharide Biosynthesis Protein SpsA, Chain A"/>
    <property type="match status" value="1"/>
</dbReference>
<protein>
    <recommendedName>
        <fullName evidence="4">MobA-like NTP transferase domain-containing protein</fullName>
    </recommendedName>
</protein>
<dbReference type="SUPFAM" id="SSF53448">
    <property type="entry name" value="Nucleotide-diphospho-sugar transferases"/>
    <property type="match status" value="1"/>
</dbReference>
<dbReference type="AlphaFoldDB" id="A0A7S1AUK2"/>